<keyword evidence="1" id="KW-1133">Transmembrane helix</keyword>
<comment type="caution">
    <text evidence="2">The sequence shown here is derived from an EMBL/GenBank/DDBJ whole genome shotgun (WGS) entry which is preliminary data.</text>
</comment>
<keyword evidence="1" id="KW-0472">Membrane</keyword>
<protein>
    <recommendedName>
        <fullName evidence="4">Pre-rRNA processing protein</fullName>
    </recommendedName>
</protein>
<dbReference type="VEuPathDB" id="FungiDB:TAPDE_000307"/>
<dbReference type="InterPro" id="IPR046368">
    <property type="entry name" value="Tag1"/>
</dbReference>
<organism evidence="2 3">
    <name type="scientific">Taphrina deformans (strain PYCC 5710 / ATCC 11124 / CBS 356.35 / IMI 108563 / JCM 9778 / NBRC 8474)</name>
    <name type="common">Peach leaf curl fungus</name>
    <name type="synonym">Lalaria deformans</name>
    <dbReference type="NCBI Taxonomy" id="1097556"/>
    <lineage>
        <taxon>Eukaryota</taxon>
        <taxon>Fungi</taxon>
        <taxon>Dikarya</taxon>
        <taxon>Ascomycota</taxon>
        <taxon>Taphrinomycotina</taxon>
        <taxon>Taphrinomycetes</taxon>
        <taxon>Taphrinales</taxon>
        <taxon>Taphrinaceae</taxon>
        <taxon>Taphrina</taxon>
    </lineage>
</organism>
<proteinExistence type="predicted"/>
<sequence length="363" mass="39086">MSSSTDMHMREMTDSKTMGVFSTHGIENHTSYPSEDSYAATHTYTSTDYNNTTNKETSVPFLANPFQKDYWRQHKKKIIVFQIVILIILLILLLIFFVIIPVITRKVVARNEFALQKIFLTNIDNNNLNISVSQSIGSVPFNPRISAFTAKVYTTSNDRILDIAIPQFHGENVDVPAQRVQILNMAALGALGANLINNDVNIFLVGSTTVRVLSRDVGIHFNKTVRLAALDLQASVASVNKTNGVATAVANIQTSGQVSVDLGISTFNLVFGSSRSTIGKLVGAVKLAPGNNSLPLILTPLISVATLPQFVDSASLTAAIATGRVSVTVAGSSNNASTWANQTIQAVQRPVNVTSAQLLSAIV</sequence>
<dbReference type="PANTHER" id="PTHR35895">
    <property type="entry name" value="CHROMOSOME 16, WHOLE GENOME SHOTGUN SEQUENCE"/>
    <property type="match status" value="1"/>
</dbReference>
<dbReference type="GO" id="GO:0000329">
    <property type="term" value="C:fungal-type vacuole membrane"/>
    <property type="evidence" value="ECO:0007669"/>
    <property type="project" value="InterPro"/>
</dbReference>
<reference evidence="2 3" key="1">
    <citation type="journal article" date="2013" name="MBio">
        <title>Genome sequencing of the plant pathogen Taphrina deformans, the causal agent of peach leaf curl.</title>
        <authorList>
            <person name="Cisse O.H."/>
            <person name="Almeida J.M.G.C.F."/>
            <person name="Fonseca A."/>
            <person name="Kumar A.A."/>
            <person name="Salojaervi J."/>
            <person name="Overmyer K."/>
            <person name="Hauser P.M."/>
            <person name="Pagni M."/>
        </authorList>
    </citation>
    <scope>NUCLEOTIDE SEQUENCE [LARGE SCALE GENOMIC DNA]</scope>
    <source>
        <strain evidence="3">PYCC 5710 / ATCC 11124 / CBS 356.35 / IMI 108563 / JCM 9778 / NBRC 8474</strain>
    </source>
</reference>
<dbReference type="EMBL" id="CAHR02000009">
    <property type="protein sequence ID" value="CCG85147.1"/>
    <property type="molecule type" value="Genomic_DNA"/>
</dbReference>
<accession>R4XH81</accession>
<evidence type="ECO:0000256" key="1">
    <source>
        <dbReference type="SAM" id="Phobius"/>
    </source>
</evidence>
<gene>
    <name evidence="2" type="ORF">TAPDE_000307</name>
</gene>
<dbReference type="PANTHER" id="PTHR35895:SF1">
    <property type="entry name" value="LIPID-BINDING SERUM GLYCOPROTEIN C-TERMINAL DOMAIN-CONTAINING PROTEIN"/>
    <property type="match status" value="1"/>
</dbReference>
<evidence type="ECO:0008006" key="4">
    <source>
        <dbReference type="Google" id="ProtNLM"/>
    </source>
</evidence>
<dbReference type="AlphaFoldDB" id="R4XH81"/>
<keyword evidence="3" id="KW-1185">Reference proteome</keyword>
<feature type="transmembrane region" description="Helical" evidence="1">
    <location>
        <begin position="78"/>
        <end position="103"/>
    </location>
</feature>
<keyword evidence="1" id="KW-0812">Transmembrane</keyword>
<name>R4XH81_TAPDE</name>
<dbReference type="Proteomes" id="UP000013776">
    <property type="component" value="Unassembled WGS sequence"/>
</dbReference>
<evidence type="ECO:0000313" key="2">
    <source>
        <dbReference type="EMBL" id="CCG85147.1"/>
    </source>
</evidence>
<evidence type="ECO:0000313" key="3">
    <source>
        <dbReference type="Proteomes" id="UP000013776"/>
    </source>
</evidence>